<organism evidence="2 3">
    <name type="scientific">Apiospora saccharicola</name>
    <dbReference type="NCBI Taxonomy" id="335842"/>
    <lineage>
        <taxon>Eukaryota</taxon>
        <taxon>Fungi</taxon>
        <taxon>Dikarya</taxon>
        <taxon>Ascomycota</taxon>
        <taxon>Pezizomycotina</taxon>
        <taxon>Sordariomycetes</taxon>
        <taxon>Xylariomycetidae</taxon>
        <taxon>Amphisphaeriales</taxon>
        <taxon>Apiosporaceae</taxon>
        <taxon>Apiospora</taxon>
    </lineage>
</organism>
<feature type="region of interest" description="Disordered" evidence="1">
    <location>
        <begin position="1"/>
        <end position="43"/>
    </location>
</feature>
<dbReference type="Proteomes" id="UP001446871">
    <property type="component" value="Unassembled WGS sequence"/>
</dbReference>
<sequence>MSDKKGDKKGAKRTTRSSTQNPDADNSGDQPDDAPQGLTSADLDFMPMRVYQRRRRAREVMERILAASPRFAVLPAAQQNRVREAIEESIRENILDFMRNSAPRTLYPYEDAVLNAVRMTIQWNPDICAYDVAEWQSGLPEQPEQPKQPEKPKKPEDGEQE</sequence>
<dbReference type="EMBL" id="JAQQWM010000003">
    <property type="protein sequence ID" value="KAK8072818.1"/>
    <property type="molecule type" value="Genomic_DNA"/>
</dbReference>
<evidence type="ECO:0000313" key="2">
    <source>
        <dbReference type="EMBL" id="KAK8072818.1"/>
    </source>
</evidence>
<gene>
    <name evidence="2" type="ORF">PG996_006166</name>
</gene>
<feature type="compositionally biased region" description="Basic and acidic residues" evidence="1">
    <location>
        <begin position="147"/>
        <end position="161"/>
    </location>
</feature>
<name>A0ABR1VNP5_9PEZI</name>
<evidence type="ECO:0000256" key="1">
    <source>
        <dbReference type="SAM" id="MobiDB-lite"/>
    </source>
</evidence>
<protein>
    <submittedName>
        <fullName evidence="2">Uncharacterized protein</fullName>
    </submittedName>
</protein>
<keyword evidence="3" id="KW-1185">Reference proteome</keyword>
<comment type="caution">
    <text evidence="2">The sequence shown here is derived from an EMBL/GenBank/DDBJ whole genome shotgun (WGS) entry which is preliminary data.</text>
</comment>
<evidence type="ECO:0000313" key="3">
    <source>
        <dbReference type="Proteomes" id="UP001446871"/>
    </source>
</evidence>
<reference evidence="2 3" key="1">
    <citation type="submission" date="2023-01" db="EMBL/GenBank/DDBJ databases">
        <title>Analysis of 21 Apiospora genomes using comparative genomics revels a genus with tremendous synthesis potential of carbohydrate active enzymes and secondary metabolites.</title>
        <authorList>
            <person name="Sorensen T."/>
        </authorList>
    </citation>
    <scope>NUCLEOTIDE SEQUENCE [LARGE SCALE GENOMIC DNA]</scope>
    <source>
        <strain evidence="2 3">CBS 83171</strain>
    </source>
</reference>
<accession>A0ABR1VNP5</accession>
<feature type="compositionally biased region" description="Polar residues" evidence="1">
    <location>
        <begin position="16"/>
        <end position="29"/>
    </location>
</feature>
<feature type="region of interest" description="Disordered" evidence="1">
    <location>
        <begin position="134"/>
        <end position="161"/>
    </location>
</feature>
<proteinExistence type="predicted"/>